<dbReference type="EMBL" id="JACHMY010000001">
    <property type="protein sequence ID" value="MBB5834799.1"/>
    <property type="molecule type" value="Genomic_DNA"/>
</dbReference>
<dbReference type="SUPFAM" id="SSF89796">
    <property type="entry name" value="CoA-transferase family III (CaiB/BaiF)"/>
    <property type="match status" value="1"/>
</dbReference>
<proteinExistence type="predicted"/>
<protein>
    <submittedName>
        <fullName evidence="2">Alpha-methylacyl-CoA racemase</fullName>
        <ecNumber evidence="2">5.1.99.4</ecNumber>
    </submittedName>
</protein>
<dbReference type="Gene3D" id="3.30.1540.10">
    <property type="entry name" value="formyl-coa transferase, domain 3"/>
    <property type="match status" value="1"/>
</dbReference>
<name>A0A7W9J3A5_9ACTN</name>
<accession>A0A7W9J3A5</accession>
<evidence type="ECO:0000256" key="1">
    <source>
        <dbReference type="SAM" id="MobiDB-lite"/>
    </source>
</evidence>
<dbReference type="Gene3D" id="3.40.50.10540">
    <property type="entry name" value="Crotonobetainyl-coa:carnitine coa-transferase, domain 1"/>
    <property type="match status" value="1"/>
</dbReference>
<dbReference type="PANTHER" id="PTHR48228:SF5">
    <property type="entry name" value="ALPHA-METHYLACYL-COA RACEMASE"/>
    <property type="match status" value="1"/>
</dbReference>
<dbReference type="RefSeq" id="WP_184794519.1">
    <property type="nucleotide sequence ID" value="NZ_JACHMY010000001.1"/>
</dbReference>
<dbReference type="EC" id="5.1.99.4" evidence="2"/>
<evidence type="ECO:0000313" key="2">
    <source>
        <dbReference type="EMBL" id="MBB5834799.1"/>
    </source>
</evidence>
<evidence type="ECO:0000313" key="3">
    <source>
        <dbReference type="Proteomes" id="UP000549971"/>
    </source>
</evidence>
<dbReference type="InterPro" id="IPR003673">
    <property type="entry name" value="CoA-Trfase_fam_III"/>
</dbReference>
<gene>
    <name evidence="2" type="ORF">HDA39_001533</name>
</gene>
<organism evidence="2 3">
    <name type="scientific">Kribbella italica</name>
    <dbReference type="NCBI Taxonomy" id="1540520"/>
    <lineage>
        <taxon>Bacteria</taxon>
        <taxon>Bacillati</taxon>
        <taxon>Actinomycetota</taxon>
        <taxon>Actinomycetes</taxon>
        <taxon>Propionibacteriales</taxon>
        <taxon>Kribbellaceae</taxon>
        <taxon>Kribbella</taxon>
    </lineage>
</organism>
<dbReference type="InterPro" id="IPR050509">
    <property type="entry name" value="CoA-transferase_III"/>
</dbReference>
<reference evidence="2 3" key="1">
    <citation type="submission" date="2020-08" db="EMBL/GenBank/DDBJ databases">
        <title>Sequencing the genomes of 1000 actinobacteria strains.</title>
        <authorList>
            <person name="Klenk H.-P."/>
        </authorList>
    </citation>
    <scope>NUCLEOTIDE SEQUENCE [LARGE SCALE GENOMIC DNA]</scope>
    <source>
        <strain evidence="2 3">DSM 28967</strain>
    </source>
</reference>
<dbReference type="AlphaFoldDB" id="A0A7W9J3A5"/>
<comment type="caution">
    <text evidence="2">The sequence shown here is derived from an EMBL/GenBank/DDBJ whole genome shotgun (WGS) entry which is preliminary data.</text>
</comment>
<keyword evidence="3" id="KW-1185">Reference proteome</keyword>
<dbReference type="InterPro" id="IPR044855">
    <property type="entry name" value="CoA-Trfase_III_dom3_sf"/>
</dbReference>
<dbReference type="Proteomes" id="UP000549971">
    <property type="component" value="Unassembled WGS sequence"/>
</dbReference>
<keyword evidence="2" id="KW-0413">Isomerase</keyword>
<feature type="region of interest" description="Disordered" evidence="1">
    <location>
        <begin position="326"/>
        <end position="349"/>
    </location>
</feature>
<dbReference type="PANTHER" id="PTHR48228">
    <property type="entry name" value="SUCCINYL-COA--D-CITRAMALATE COA-TRANSFERASE"/>
    <property type="match status" value="1"/>
</dbReference>
<sequence length="373" mass="39360">MGPLRGVKVVELAGIGPAPFGCMLLAELGADVLRVERPGGGLAMGPPEYELVNRGRRSVALDLKKPEAVDAVLQLVAGADVLVEGFRPGVAERLGLGPEDCWAVNQQLVYGRMTGWGQDGPLAQSAGHDIDYLALSGALHAIGRAGGPPQVPANLLGDFAGGSLYLVIGVLAALTEARTSGQGQVVDAAIVDGSAHLTTMLLGALASGTWKQERGTNILDTGAPFYDVYETSDGKHLGVGAIEPKFYDELIKLVGITPPDRYDVTTWPELREQLAVAFARKTQAEWTEIFDGTDACVAPVLELAGEHPHLEARKVFVDHHGVRQAAPAPRFSRTPTSLGEPPARPGQHTRDALTEWGVTAVDDLLRSGAAVQN</sequence>
<dbReference type="GO" id="GO:0008111">
    <property type="term" value="F:alpha-methylacyl-CoA racemase activity"/>
    <property type="evidence" value="ECO:0007669"/>
    <property type="project" value="UniProtKB-EC"/>
</dbReference>
<dbReference type="InterPro" id="IPR023606">
    <property type="entry name" value="CoA-Trfase_III_dom_1_sf"/>
</dbReference>
<dbReference type="Pfam" id="PF02515">
    <property type="entry name" value="CoA_transf_3"/>
    <property type="match status" value="1"/>
</dbReference>